<dbReference type="RefSeq" id="XP_002552811.1">
    <property type="nucleotide sequence ID" value="XM_002552765.1"/>
</dbReference>
<dbReference type="KEGG" id="lth:KLTH0D02002g"/>
<evidence type="ECO:0000313" key="2">
    <source>
        <dbReference type="EMBL" id="CAR22373.1"/>
    </source>
</evidence>
<dbReference type="EMBL" id="CU928168">
    <property type="protein sequence ID" value="CAR22373.1"/>
    <property type="molecule type" value="Genomic_DNA"/>
</dbReference>
<dbReference type="OrthoDB" id="4036164at2759"/>
<proteinExistence type="predicted"/>
<evidence type="ECO:0000256" key="1">
    <source>
        <dbReference type="SAM" id="MobiDB-lite"/>
    </source>
</evidence>
<keyword evidence="3" id="KW-1185">Reference proteome</keyword>
<feature type="region of interest" description="Disordered" evidence="1">
    <location>
        <begin position="1"/>
        <end position="24"/>
    </location>
</feature>
<dbReference type="InParanoid" id="C5DG31"/>
<dbReference type="GeneID" id="8295031"/>
<evidence type="ECO:0000313" key="3">
    <source>
        <dbReference type="Proteomes" id="UP000002036"/>
    </source>
</evidence>
<feature type="compositionally biased region" description="Acidic residues" evidence="1">
    <location>
        <begin position="15"/>
        <end position="24"/>
    </location>
</feature>
<accession>C5DG31</accession>
<sequence length="247" mass="28631">MKRPRKRAFHHSEEEASDSGDDQDFSQYIKRKSAAVQKVQHERKFDLDDASLQASAHVTPKPSSTSLIESFKASKKQREMDKLFSQSVKARIERESETCVMKDKEVYITKEYEDVKKDLDKAFELAHEEEDSELRDKDGPHTPLLQATPQINSGECVIRGVYASDQSCIKMPRNGDEKPKAYKNDIYVTRPSRFKPQEQGYRQLQQGVEPTLNKRALVQQFLLPKKSKQMIEIEIKRYQNRTHKKAA</sequence>
<organism evidence="2 3">
    <name type="scientific">Lachancea thermotolerans (strain ATCC 56472 / CBS 6340 / NRRL Y-8284)</name>
    <name type="common">Yeast</name>
    <name type="synonym">Kluyveromyces thermotolerans</name>
    <dbReference type="NCBI Taxonomy" id="559295"/>
    <lineage>
        <taxon>Eukaryota</taxon>
        <taxon>Fungi</taxon>
        <taxon>Dikarya</taxon>
        <taxon>Ascomycota</taxon>
        <taxon>Saccharomycotina</taxon>
        <taxon>Saccharomycetes</taxon>
        <taxon>Saccharomycetales</taxon>
        <taxon>Saccharomycetaceae</taxon>
        <taxon>Lachancea</taxon>
    </lineage>
</organism>
<protein>
    <submittedName>
        <fullName evidence="2">KLTH0D02002p</fullName>
    </submittedName>
</protein>
<gene>
    <name evidence="2" type="ordered locus">KLTH0D02002g</name>
</gene>
<reference evidence="2 3" key="1">
    <citation type="journal article" date="2009" name="Genome Res.">
        <title>Comparative genomics of protoploid Saccharomycetaceae.</title>
        <authorList>
            <consortium name="The Genolevures Consortium"/>
            <person name="Souciet J.-L."/>
            <person name="Dujon B."/>
            <person name="Gaillardin C."/>
            <person name="Johnston M."/>
            <person name="Baret P.V."/>
            <person name="Cliften P."/>
            <person name="Sherman D.J."/>
            <person name="Weissenbach J."/>
            <person name="Westhof E."/>
            <person name="Wincker P."/>
            <person name="Jubin C."/>
            <person name="Poulain J."/>
            <person name="Barbe V."/>
            <person name="Segurens B."/>
            <person name="Artiguenave F."/>
            <person name="Anthouard V."/>
            <person name="Vacherie B."/>
            <person name="Val M.-E."/>
            <person name="Fulton R.S."/>
            <person name="Minx P."/>
            <person name="Wilson R."/>
            <person name="Durrens P."/>
            <person name="Jean G."/>
            <person name="Marck C."/>
            <person name="Martin T."/>
            <person name="Nikolski M."/>
            <person name="Rolland T."/>
            <person name="Seret M.-L."/>
            <person name="Casaregola S."/>
            <person name="Despons L."/>
            <person name="Fairhead C."/>
            <person name="Fischer G."/>
            <person name="Lafontaine I."/>
            <person name="Leh V."/>
            <person name="Lemaire M."/>
            <person name="de Montigny J."/>
            <person name="Neuveglise C."/>
            <person name="Thierry A."/>
            <person name="Blanc-Lenfle I."/>
            <person name="Bleykasten C."/>
            <person name="Diffels J."/>
            <person name="Fritsch E."/>
            <person name="Frangeul L."/>
            <person name="Goeffon A."/>
            <person name="Jauniaux N."/>
            <person name="Kachouri-Lafond R."/>
            <person name="Payen C."/>
            <person name="Potier S."/>
            <person name="Pribylova L."/>
            <person name="Ozanne C."/>
            <person name="Richard G.-F."/>
            <person name="Sacerdot C."/>
            <person name="Straub M.-L."/>
            <person name="Talla E."/>
        </authorList>
    </citation>
    <scope>NUCLEOTIDE SEQUENCE [LARGE SCALE GENOMIC DNA]</scope>
    <source>
        <strain evidence="3">ATCC 56472 / CBS 6340 / NRRL Y-8284</strain>
    </source>
</reference>
<dbReference type="AlphaFoldDB" id="C5DG31"/>
<dbReference type="Proteomes" id="UP000002036">
    <property type="component" value="Chromosome D"/>
</dbReference>
<feature type="region of interest" description="Disordered" evidence="1">
    <location>
        <begin position="127"/>
        <end position="147"/>
    </location>
</feature>
<name>C5DG31_LACTC</name>
<dbReference type="eggNOG" id="ENOG502SE51">
    <property type="taxonomic scope" value="Eukaryota"/>
</dbReference>
<dbReference type="HOGENOM" id="CLU_1124726_0_0_1"/>